<organism evidence="2 3">
    <name type="scientific">Vespula vulgaris</name>
    <name type="common">Yellow jacket</name>
    <name type="synonym">Wasp</name>
    <dbReference type="NCBI Taxonomy" id="7454"/>
    <lineage>
        <taxon>Eukaryota</taxon>
        <taxon>Metazoa</taxon>
        <taxon>Ecdysozoa</taxon>
        <taxon>Arthropoda</taxon>
        <taxon>Hexapoda</taxon>
        <taxon>Insecta</taxon>
        <taxon>Pterygota</taxon>
        <taxon>Neoptera</taxon>
        <taxon>Endopterygota</taxon>
        <taxon>Hymenoptera</taxon>
        <taxon>Apocrita</taxon>
        <taxon>Aculeata</taxon>
        <taxon>Vespoidea</taxon>
        <taxon>Vespidae</taxon>
        <taxon>Vespinae</taxon>
        <taxon>Vespula</taxon>
    </lineage>
</organism>
<accession>A0A834MVJ1</accession>
<keyword evidence="1" id="KW-0472">Membrane</keyword>
<dbReference type="Proteomes" id="UP000614350">
    <property type="component" value="Unassembled WGS sequence"/>
</dbReference>
<protein>
    <submittedName>
        <fullName evidence="2">Uncharacterized protein</fullName>
    </submittedName>
</protein>
<comment type="caution">
    <text evidence="2">The sequence shown here is derived from an EMBL/GenBank/DDBJ whole genome shotgun (WGS) entry which is preliminary data.</text>
</comment>
<evidence type="ECO:0000313" key="3">
    <source>
        <dbReference type="Proteomes" id="UP000614350"/>
    </source>
</evidence>
<sequence length="145" mass="17417">MQIIYYYYDRMKIRIPFERNQNYIPRISYSGTSQKELDWIVDIIKRYIRVTEHVHLIKKLFKITYLLAILFVMVFIIFDFLYMFQLSEILLNISKTIECGICIAGSLLVTYLICYVGQMLINHNSTVLEELCQIPFYSRMNFLLI</sequence>
<gene>
    <name evidence="2" type="ORF">HZH66_011394</name>
</gene>
<feature type="transmembrane region" description="Helical" evidence="1">
    <location>
        <begin position="63"/>
        <end position="84"/>
    </location>
</feature>
<feature type="transmembrane region" description="Helical" evidence="1">
    <location>
        <begin position="96"/>
        <end position="121"/>
    </location>
</feature>
<proteinExistence type="predicted"/>
<name>A0A834MVJ1_VESVU</name>
<keyword evidence="1" id="KW-0812">Transmembrane</keyword>
<keyword evidence="3" id="KW-1185">Reference proteome</keyword>
<dbReference type="AlphaFoldDB" id="A0A834MVJ1"/>
<keyword evidence="1" id="KW-1133">Transmembrane helix</keyword>
<dbReference type="EMBL" id="JACSEA010000013">
    <property type="protein sequence ID" value="KAF7386942.1"/>
    <property type="molecule type" value="Genomic_DNA"/>
</dbReference>
<evidence type="ECO:0000256" key="1">
    <source>
        <dbReference type="SAM" id="Phobius"/>
    </source>
</evidence>
<evidence type="ECO:0000313" key="2">
    <source>
        <dbReference type="EMBL" id="KAF7386942.1"/>
    </source>
</evidence>
<reference evidence="2" key="1">
    <citation type="journal article" date="2020" name="G3 (Bethesda)">
        <title>High-Quality Assemblies for Three Invasive Social Wasps from the &lt;i&gt;Vespula&lt;/i&gt; Genus.</title>
        <authorList>
            <person name="Harrop T.W.R."/>
            <person name="Guhlin J."/>
            <person name="McLaughlin G.M."/>
            <person name="Permina E."/>
            <person name="Stockwell P."/>
            <person name="Gilligan J."/>
            <person name="Le Lec M.F."/>
            <person name="Gruber M.A.M."/>
            <person name="Quinn O."/>
            <person name="Lovegrove M."/>
            <person name="Duncan E.J."/>
            <person name="Remnant E.J."/>
            <person name="Van Eeckhoven J."/>
            <person name="Graham B."/>
            <person name="Knapp R.A."/>
            <person name="Langford K.W."/>
            <person name="Kronenberg Z."/>
            <person name="Press M.O."/>
            <person name="Eacker S.M."/>
            <person name="Wilson-Rankin E.E."/>
            <person name="Purcell J."/>
            <person name="Lester P.J."/>
            <person name="Dearden P.K."/>
        </authorList>
    </citation>
    <scope>NUCLEOTIDE SEQUENCE</scope>
    <source>
        <strain evidence="2">Marl-1</strain>
    </source>
</reference>